<organism evidence="2 3">
    <name type="scientific">Paenibacillus sambharensis</name>
    <dbReference type="NCBI Taxonomy" id="1803190"/>
    <lineage>
        <taxon>Bacteria</taxon>
        <taxon>Bacillati</taxon>
        <taxon>Bacillota</taxon>
        <taxon>Bacilli</taxon>
        <taxon>Bacillales</taxon>
        <taxon>Paenibacillaceae</taxon>
        <taxon>Paenibacillus</taxon>
    </lineage>
</organism>
<dbReference type="Gene3D" id="3.20.20.190">
    <property type="entry name" value="Phosphatidylinositol (PI) phosphodiesterase"/>
    <property type="match status" value="1"/>
</dbReference>
<name>A0A2W1LKM0_9BACL</name>
<dbReference type="InterPro" id="IPR017946">
    <property type="entry name" value="PLC-like_Pdiesterase_TIM-brl"/>
</dbReference>
<dbReference type="RefSeq" id="WP_111147065.1">
    <property type="nucleotide sequence ID" value="NZ_QKRB01000044.1"/>
</dbReference>
<dbReference type="GO" id="GO:0008081">
    <property type="term" value="F:phosphoric diester hydrolase activity"/>
    <property type="evidence" value="ECO:0007669"/>
    <property type="project" value="InterPro"/>
</dbReference>
<evidence type="ECO:0000259" key="1">
    <source>
        <dbReference type="PROSITE" id="PS51704"/>
    </source>
</evidence>
<accession>A0A2W1LKM0</accession>
<feature type="domain" description="GP-PDE" evidence="1">
    <location>
        <begin position="5"/>
        <end position="241"/>
    </location>
</feature>
<reference evidence="2 3" key="1">
    <citation type="submission" date="2018-06" db="EMBL/GenBank/DDBJ databases">
        <title>Paenibacillus imtechensis sp. nov.</title>
        <authorList>
            <person name="Pinnaka A.K."/>
            <person name="Singh H."/>
            <person name="Kaur M."/>
        </authorList>
    </citation>
    <scope>NUCLEOTIDE SEQUENCE [LARGE SCALE GENOMIC DNA]</scope>
    <source>
        <strain evidence="2 3">SMB1</strain>
    </source>
</reference>
<dbReference type="CDD" id="cd08563">
    <property type="entry name" value="GDPD_TtGDE_like"/>
    <property type="match status" value="1"/>
</dbReference>
<dbReference type="OrthoDB" id="384721at2"/>
<gene>
    <name evidence="2" type="ORF">DNH61_12945</name>
</gene>
<dbReference type="GO" id="GO:0006629">
    <property type="term" value="P:lipid metabolic process"/>
    <property type="evidence" value="ECO:0007669"/>
    <property type="project" value="InterPro"/>
</dbReference>
<sequence>MSHNTINYAHRGASGTSPENTMAAFKRAVELGATGIETDVQMSRDGMLVLIHDESLKRTTGSEGMVGTTDYADLSQLDAGAWFGPEFAGERIPLLEELLELGKQHSLTINIELKNGIVRYPGMEEAVIAAVEAHGMEKQVILSSFNHYSMVHCKQLAPNIQTGLLYMEGLYRPWDYAISAAADALHPYYPAAMPEWIAEAKRQGVICNPFTVNDPDVMRQLIKAGAAGIITDYPDRLAALLAEEGA</sequence>
<dbReference type="Pfam" id="PF03009">
    <property type="entry name" value="GDPD"/>
    <property type="match status" value="1"/>
</dbReference>
<dbReference type="PANTHER" id="PTHR46211">
    <property type="entry name" value="GLYCEROPHOSPHORYL DIESTER PHOSPHODIESTERASE"/>
    <property type="match status" value="1"/>
</dbReference>
<dbReference type="Proteomes" id="UP000249522">
    <property type="component" value="Unassembled WGS sequence"/>
</dbReference>
<evidence type="ECO:0000313" key="2">
    <source>
        <dbReference type="EMBL" id="PZD95435.1"/>
    </source>
</evidence>
<dbReference type="AlphaFoldDB" id="A0A2W1LKM0"/>
<dbReference type="SUPFAM" id="SSF51695">
    <property type="entry name" value="PLC-like phosphodiesterases"/>
    <property type="match status" value="1"/>
</dbReference>
<dbReference type="PANTHER" id="PTHR46211:SF1">
    <property type="entry name" value="GLYCEROPHOSPHODIESTER PHOSPHODIESTERASE, CYTOPLASMIC"/>
    <property type="match status" value="1"/>
</dbReference>
<comment type="caution">
    <text evidence="2">The sequence shown here is derived from an EMBL/GenBank/DDBJ whole genome shotgun (WGS) entry which is preliminary data.</text>
</comment>
<keyword evidence="3" id="KW-1185">Reference proteome</keyword>
<protein>
    <submittedName>
        <fullName evidence="2">Glycerophosphodiester phosphodiesterase</fullName>
    </submittedName>
</protein>
<proteinExistence type="predicted"/>
<dbReference type="InterPro" id="IPR030395">
    <property type="entry name" value="GP_PDE_dom"/>
</dbReference>
<dbReference type="PROSITE" id="PS51704">
    <property type="entry name" value="GP_PDE"/>
    <property type="match status" value="1"/>
</dbReference>
<dbReference type="EMBL" id="QKRB01000044">
    <property type="protein sequence ID" value="PZD95435.1"/>
    <property type="molecule type" value="Genomic_DNA"/>
</dbReference>
<evidence type="ECO:0000313" key="3">
    <source>
        <dbReference type="Proteomes" id="UP000249522"/>
    </source>
</evidence>